<dbReference type="GO" id="GO:0008270">
    <property type="term" value="F:zinc ion binding"/>
    <property type="evidence" value="ECO:0007669"/>
    <property type="project" value="UniProtKB-KW"/>
</dbReference>
<dbReference type="Pfam" id="PF24590">
    <property type="entry name" value="DUF7615"/>
    <property type="match status" value="1"/>
</dbReference>
<evidence type="ECO:0000256" key="2">
    <source>
        <dbReference type="ARBA" id="ARBA00022723"/>
    </source>
</evidence>
<evidence type="ECO:0000256" key="5">
    <source>
        <dbReference type="ARBA" id="ARBA00023242"/>
    </source>
</evidence>
<evidence type="ECO:0000259" key="7">
    <source>
        <dbReference type="Pfam" id="PF23299"/>
    </source>
</evidence>
<proteinExistence type="predicted"/>
<keyword evidence="2" id="KW-0479">Metal-binding</keyword>
<feature type="domain" description="DUF7081" evidence="7">
    <location>
        <begin position="27"/>
        <end position="128"/>
    </location>
</feature>
<evidence type="ECO:0000259" key="6">
    <source>
        <dbReference type="Pfam" id="PF07227"/>
    </source>
</evidence>
<evidence type="ECO:0000256" key="3">
    <source>
        <dbReference type="ARBA" id="ARBA00022771"/>
    </source>
</evidence>
<sequence>MESMESDKESNGSKSRIKKKIFHLKLVAPEEGGEGLPYAPEDWPKPGDTWGWRVGRRVANTGHYLDRYLYLPRRLLHHESSIGSLEKSIRRKKHGFASKLSVERYVRAAFPAADINAFFASFIWRIPAKQASINGNADGHSFSVLSEETAEHSSSDSQSDGVACKAGNKMCNSLVEQEEGSTLAAMSCDICCIEPHFCRDCCCILCCKTVNSSYGGYSYIKCEAVVSEGFSCGHVAHLNCALQTYMAGIVGGSIGLDAEYYCRRCDARTDLVPHVMRLIQTSEYIDSPDEIEKVLNIGVCILRGSQRTEAKGLQNRIELAMKKLRSGTIPEDIWKTEEDISPISTGVYPAINATIKVTASQDIFDDRKSLPHVVSKSSDYQNESQKLDIEIECVLQALQRSQKAEYKLAEERLLSEKNYLQNLCQQLDKERLALGRHTKRAKTDALQSAVSKMMDQIKQEFAKLKDMEKVANGFGRTSRCILKEHFGLEIED</sequence>
<dbReference type="Pfam" id="PF23299">
    <property type="entry name" value="DUF7081"/>
    <property type="match status" value="1"/>
</dbReference>
<evidence type="ECO:0000313" key="9">
    <source>
        <dbReference type="EMBL" id="MBW88470.1"/>
    </source>
</evidence>
<feature type="domain" description="DUF7615" evidence="8">
    <location>
        <begin position="380"/>
        <end position="485"/>
    </location>
</feature>
<keyword evidence="3" id="KW-0863">Zinc-finger</keyword>
<dbReference type="InterPro" id="IPR055508">
    <property type="entry name" value="DUF7081"/>
</dbReference>
<dbReference type="AlphaFoldDB" id="A0A2P2J4T4"/>
<accession>A0A2P2J4T4</accession>
<dbReference type="GO" id="GO:0005634">
    <property type="term" value="C:nucleus"/>
    <property type="evidence" value="ECO:0007669"/>
    <property type="project" value="UniProtKB-SubCell"/>
</dbReference>
<comment type="subcellular location">
    <subcellularLocation>
        <location evidence="1">Nucleus</location>
    </subcellularLocation>
</comment>
<dbReference type="Pfam" id="PF07227">
    <property type="entry name" value="PHD_Oberon"/>
    <property type="match status" value="1"/>
</dbReference>
<evidence type="ECO:0000256" key="1">
    <source>
        <dbReference type="ARBA" id="ARBA00004123"/>
    </source>
</evidence>
<keyword evidence="5" id="KW-0539">Nucleus</keyword>
<feature type="domain" description="Oberon-like PHD finger" evidence="6">
    <location>
        <begin position="167"/>
        <end position="300"/>
    </location>
</feature>
<dbReference type="PANTHER" id="PTHR33345">
    <property type="entry name" value="ADAPTER PROTEIN, PUTATIVE-RELATED"/>
    <property type="match status" value="1"/>
</dbReference>
<keyword evidence="4" id="KW-0862">Zinc</keyword>
<dbReference type="InterPro" id="IPR032881">
    <property type="entry name" value="Oberon-like_PHD"/>
</dbReference>
<evidence type="ECO:0000259" key="8">
    <source>
        <dbReference type="Pfam" id="PF24590"/>
    </source>
</evidence>
<organism evidence="9">
    <name type="scientific">Rhizophora mucronata</name>
    <name type="common">Asiatic mangrove</name>
    <dbReference type="NCBI Taxonomy" id="61149"/>
    <lineage>
        <taxon>Eukaryota</taxon>
        <taxon>Viridiplantae</taxon>
        <taxon>Streptophyta</taxon>
        <taxon>Embryophyta</taxon>
        <taxon>Tracheophyta</taxon>
        <taxon>Spermatophyta</taxon>
        <taxon>Magnoliopsida</taxon>
        <taxon>eudicotyledons</taxon>
        <taxon>Gunneridae</taxon>
        <taxon>Pentapetalae</taxon>
        <taxon>rosids</taxon>
        <taxon>fabids</taxon>
        <taxon>Malpighiales</taxon>
        <taxon>Rhizophoraceae</taxon>
        <taxon>Rhizophora</taxon>
    </lineage>
</organism>
<evidence type="ECO:0000256" key="4">
    <source>
        <dbReference type="ARBA" id="ARBA00022833"/>
    </source>
</evidence>
<dbReference type="InterPro" id="IPR056034">
    <property type="entry name" value="DUF7615"/>
</dbReference>
<reference evidence="9" key="1">
    <citation type="submission" date="2018-02" db="EMBL/GenBank/DDBJ databases">
        <title>Rhizophora mucronata_Transcriptome.</title>
        <authorList>
            <person name="Meera S.P."/>
            <person name="Sreeshan A."/>
            <person name="Augustine A."/>
        </authorList>
    </citation>
    <scope>NUCLEOTIDE SEQUENCE</scope>
    <source>
        <tissue evidence="9">Leaf</tissue>
    </source>
</reference>
<protein>
    <submittedName>
        <fullName evidence="9">Uncharacterized protein</fullName>
    </submittedName>
</protein>
<name>A0A2P2J4T4_RHIMU</name>
<dbReference type="PANTHER" id="PTHR33345:SF6">
    <property type="entry name" value="OS03G0747200 PROTEIN"/>
    <property type="match status" value="1"/>
</dbReference>
<dbReference type="EMBL" id="GGEC01007987">
    <property type="protein sequence ID" value="MBW88470.1"/>
    <property type="molecule type" value="Transcribed_RNA"/>
</dbReference>